<accession>A0A1R2BUT9</accession>
<proteinExistence type="predicted"/>
<dbReference type="Proteomes" id="UP000187209">
    <property type="component" value="Unassembled WGS sequence"/>
</dbReference>
<name>A0A1R2BUT9_9CILI</name>
<gene>
    <name evidence="1" type="ORF">SteCoe_19332</name>
</gene>
<keyword evidence="2" id="KW-1185">Reference proteome</keyword>
<sequence>MEKILFNGNDGLEITNKIYLNPISAALDSYLRQAIASCKSYRFLPTILSILHILNIGKTDFENLISLFNFMAPDKKDTFLSYLNSSDEIYNEISALSGRFTDLYHLSTALCINIITIKEVKGNFNFSLTSPQVLMFDEILFVFIEEDFKSAAPKSLLVQEKINSYINECFYNVICGLTHTDAYHDLYIENENYFLSMCKSMKIKGDKFVSNLINIIKIPNISLRQQVIPDINYSESIK</sequence>
<protein>
    <submittedName>
        <fullName evidence="1">Uncharacterized protein</fullName>
    </submittedName>
</protein>
<evidence type="ECO:0000313" key="1">
    <source>
        <dbReference type="EMBL" id="OMJ80427.1"/>
    </source>
</evidence>
<dbReference type="EMBL" id="MPUH01000424">
    <property type="protein sequence ID" value="OMJ80427.1"/>
    <property type="molecule type" value="Genomic_DNA"/>
</dbReference>
<comment type="caution">
    <text evidence="1">The sequence shown here is derived from an EMBL/GenBank/DDBJ whole genome shotgun (WGS) entry which is preliminary data.</text>
</comment>
<dbReference type="AlphaFoldDB" id="A0A1R2BUT9"/>
<reference evidence="1 2" key="1">
    <citation type="submission" date="2016-11" db="EMBL/GenBank/DDBJ databases">
        <title>The macronuclear genome of Stentor coeruleus: a giant cell with tiny introns.</title>
        <authorList>
            <person name="Slabodnick M."/>
            <person name="Ruby J.G."/>
            <person name="Reiff S.B."/>
            <person name="Swart E.C."/>
            <person name="Gosai S."/>
            <person name="Prabakaran S."/>
            <person name="Witkowska E."/>
            <person name="Larue G.E."/>
            <person name="Fisher S."/>
            <person name="Freeman R.M."/>
            <person name="Gunawardena J."/>
            <person name="Chu W."/>
            <person name="Stover N.A."/>
            <person name="Gregory B.D."/>
            <person name="Nowacki M."/>
            <person name="Derisi J."/>
            <person name="Roy S.W."/>
            <person name="Marshall W.F."/>
            <person name="Sood P."/>
        </authorList>
    </citation>
    <scope>NUCLEOTIDE SEQUENCE [LARGE SCALE GENOMIC DNA]</scope>
    <source>
        <strain evidence="1">WM001</strain>
    </source>
</reference>
<organism evidence="1 2">
    <name type="scientific">Stentor coeruleus</name>
    <dbReference type="NCBI Taxonomy" id="5963"/>
    <lineage>
        <taxon>Eukaryota</taxon>
        <taxon>Sar</taxon>
        <taxon>Alveolata</taxon>
        <taxon>Ciliophora</taxon>
        <taxon>Postciliodesmatophora</taxon>
        <taxon>Heterotrichea</taxon>
        <taxon>Heterotrichida</taxon>
        <taxon>Stentoridae</taxon>
        <taxon>Stentor</taxon>
    </lineage>
</organism>
<evidence type="ECO:0000313" key="2">
    <source>
        <dbReference type="Proteomes" id="UP000187209"/>
    </source>
</evidence>